<dbReference type="PROSITE" id="PS52019">
    <property type="entry name" value="PKS_MFAS_DH"/>
    <property type="match status" value="1"/>
</dbReference>
<evidence type="ECO:0008006" key="12">
    <source>
        <dbReference type="Google" id="ProtNLM"/>
    </source>
</evidence>
<keyword evidence="3" id="KW-0808">Transferase</keyword>
<dbReference type="SMART" id="SM00825">
    <property type="entry name" value="PKS_KS"/>
    <property type="match status" value="1"/>
</dbReference>
<evidence type="ECO:0000256" key="1">
    <source>
        <dbReference type="ARBA" id="ARBA00022450"/>
    </source>
</evidence>
<accession>A0AAJ0CPE8</accession>
<dbReference type="InterPro" id="IPR014030">
    <property type="entry name" value="Ketoacyl_synth_N"/>
</dbReference>
<dbReference type="InterPro" id="IPR049551">
    <property type="entry name" value="PKS_DH_C"/>
</dbReference>
<evidence type="ECO:0000256" key="5">
    <source>
        <dbReference type="ARBA" id="ARBA00023268"/>
    </source>
</evidence>
<dbReference type="InterPro" id="IPR016039">
    <property type="entry name" value="Thiolase-like"/>
</dbReference>
<protein>
    <recommendedName>
        <fullName evidence="12">Polyketide synthase</fullName>
    </recommendedName>
</protein>
<dbReference type="GO" id="GO:0016491">
    <property type="term" value="F:oxidoreductase activity"/>
    <property type="evidence" value="ECO:0007669"/>
    <property type="project" value="UniProtKB-KW"/>
</dbReference>
<dbReference type="Gene3D" id="3.30.70.3290">
    <property type="match status" value="1"/>
</dbReference>
<organism evidence="10 11">
    <name type="scientific">Conoideocrella luteorostrata</name>
    <dbReference type="NCBI Taxonomy" id="1105319"/>
    <lineage>
        <taxon>Eukaryota</taxon>
        <taxon>Fungi</taxon>
        <taxon>Dikarya</taxon>
        <taxon>Ascomycota</taxon>
        <taxon>Pezizomycotina</taxon>
        <taxon>Sordariomycetes</taxon>
        <taxon>Hypocreomycetidae</taxon>
        <taxon>Hypocreales</taxon>
        <taxon>Clavicipitaceae</taxon>
        <taxon>Conoideocrella</taxon>
    </lineage>
</organism>
<dbReference type="SUPFAM" id="SSF51735">
    <property type="entry name" value="NAD(P)-binding Rossmann-fold domains"/>
    <property type="match status" value="2"/>
</dbReference>
<dbReference type="CDD" id="cd00833">
    <property type="entry name" value="PKS"/>
    <property type="match status" value="1"/>
</dbReference>
<evidence type="ECO:0000259" key="8">
    <source>
        <dbReference type="PROSITE" id="PS52004"/>
    </source>
</evidence>
<dbReference type="InterPro" id="IPR042104">
    <property type="entry name" value="PKS_dehydratase_sf"/>
</dbReference>
<dbReference type="InterPro" id="IPR011032">
    <property type="entry name" value="GroES-like_sf"/>
</dbReference>
<dbReference type="Gene3D" id="3.90.180.10">
    <property type="entry name" value="Medium-chain alcohol dehydrogenases, catalytic domain"/>
    <property type="match status" value="1"/>
</dbReference>
<evidence type="ECO:0000256" key="3">
    <source>
        <dbReference type="ARBA" id="ARBA00022679"/>
    </source>
</evidence>
<dbReference type="Pfam" id="PF23114">
    <property type="entry name" value="NAD-bd_HRPKS_sdrA"/>
    <property type="match status" value="1"/>
</dbReference>
<feature type="active site" description="Proton donor; for dehydratase activity" evidence="7">
    <location>
        <position position="1200"/>
    </location>
</feature>
<feature type="active site" description="Proton acceptor; for dehydratase activity" evidence="7">
    <location>
        <position position="1023"/>
    </location>
</feature>
<dbReference type="InterPro" id="IPR032821">
    <property type="entry name" value="PKS_assoc"/>
</dbReference>
<dbReference type="Gene3D" id="3.40.50.720">
    <property type="entry name" value="NAD(P)-binding Rossmann-like Domain"/>
    <property type="match status" value="3"/>
</dbReference>
<dbReference type="Pfam" id="PF02801">
    <property type="entry name" value="Ketoacyl-synt_C"/>
    <property type="match status" value="1"/>
</dbReference>
<dbReference type="PANTHER" id="PTHR43775:SF50">
    <property type="entry name" value="HIGHLY REDUCING POLYKETIDE SYNTHASE SRDA"/>
    <property type="match status" value="1"/>
</dbReference>
<dbReference type="SMART" id="SM00829">
    <property type="entry name" value="PKS_ER"/>
    <property type="match status" value="1"/>
</dbReference>
<feature type="domain" description="PKS/mFAS DH" evidence="9">
    <location>
        <begin position="991"/>
        <end position="1290"/>
    </location>
</feature>
<dbReference type="EMBL" id="JASWJB010000090">
    <property type="protein sequence ID" value="KAK2599085.1"/>
    <property type="molecule type" value="Genomic_DNA"/>
</dbReference>
<dbReference type="Gene3D" id="3.40.47.10">
    <property type="match status" value="1"/>
</dbReference>
<keyword evidence="2" id="KW-0597">Phosphoprotein</keyword>
<dbReference type="InterPro" id="IPR014043">
    <property type="entry name" value="Acyl_transferase_dom"/>
</dbReference>
<dbReference type="Proteomes" id="UP001251528">
    <property type="component" value="Unassembled WGS sequence"/>
</dbReference>
<feature type="region of interest" description="N-terminal hotdog fold" evidence="7">
    <location>
        <begin position="991"/>
        <end position="1124"/>
    </location>
</feature>
<keyword evidence="1" id="KW-0596">Phosphopantetheine</keyword>
<keyword evidence="11" id="KW-1185">Reference proteome</keyword>
<dbReference type="InterPro" id="IPR020807">
    <property type="entry name" value="PKS_DH"/>
</dbReference>
<gene>
    <name evidence="10" type="ORF">QQS21_005426</name>
</gene>
<dbReference type="Pfam" id="PF00698">
    <property type="entry name" value="Acyl_transf_1"/>
    <property type="match status" value="1"/>
</dbReference>
<dbReference type="InterPro" id="IPR016035">
    <property type="entry name" value="Acyl_Trfase/lysoPLipase"/>
</dbReference>
<dbReference type="InterPro" id="IPR049900">
    <property type="entry name" value="PKS_mFAS_DH"/>
</dbReference>
<evidence type="ECO:0000313" key="10">
    <source>
        <dbReference type="EMBL" id="KAK2599085.1"/>
    </source>
</evidence>
<dbReference type="InterPro" id="IPR001227">
    <property type="entry name" value="Ac_transferase_dom_sf"/>
</dbReference>
<evidence type="ECO:0000256" key="4">
    <source>
        <dbReference type="ARBA" id="ARBA00023002"/>
    </source>
</evidence>
<evidence type="ECO:0000256" key="6">
    <source>
        <dbReference type="ARBA" id="ARBA00023315"/>
    </source>
</evidence>
<dbReference type="SUPFAM" id="SSF47336">
    <property type="entry name" value="ACP-like"/>
    <property type="match status" value="1"/>
</dbReference>
<dbReference type="InterPro" id="IPR056501">
    <property type="entry name" value="NAD-bd_HRPKS_sdrA"/>
</dbReference>
<dbReference type="GO" id="GO:0044550">
    <property type="term" value="P:secondary metabolite biosynthetic process"/>
    <property type="evidence" value="ECO:0007669"/>
    <property type="project" value="TreeGrafter"/>
</dbReference>
<dbReference type="Gene3D" id="3.40.366.10">
    <property type="entry name" value="Malonyl-Coenzyme A Acyl Carrier Protein, domain 2"/>
    <property type="match status" value="1"/>
</dbReference>
<dbReference type="InterPro" id="IPR016036">
    <property type="entry name" value="Malonyl_transacylase_ACP-bd"/>
</dbReference>
<keyword evidence="4" id="KW-0560">Oxidoreductase</keyword>
<dbReference type="InterPro" id="IPR036736">
    <property type="entry name" value="ACP-like_sf"/>
</dbReference>
<dbReference type="InterPro" id="IPR050091">
    <property type="entry name" value="PKS_NRPS_Biosynth_Enz"/>
</dbReference>
<dbReference type="InterPro" id="IPR049552">
    <property type="entry name" value="PKS_DH_N"/>
</dbReference>
<dbReference type="Pfam" id="PF00109">
    <property type="entry name" value="ketoacyl-synt"/>
    <property type="match status" value="1"/>
</dbReference>
<dbReference type="InterPro" id="IPR057326">
    <property type="entry name" value="KR_dom"/>
</dbReference>
<dbReference type="Pfam" id="PF21089">
    <property type="entry name" value="PKS_DH_N"/>
    <property type="match status" value="1"/>
</dbReference>
<dbReference type="Pfam" id="PF08659">
    <property type="entry name" value="KR"/>
    <property type="match status" value="1"/>
</dbReference>
<dbReference type="Pfam" id="PF14765">
    <property type="entry name" value="PS-DH"/>
    <property type="match status" value="1"/>
</dbReference>
<dbReference type="InterPro" id="IPR020841">
    <property type="entry name" value="PKS_Beta-ketoAc_synthase_dom"/>
</dbReference>
<proteinExistence type="predicted"/>
<dbReference type="InterPro" id="IPR014031">
    <property type="entry name" value="Ketoacyl_synth_C"/>
</dbReference>
<dbReference type="PANTHER" id="PTHR43775">
    <property type="entry name" value="FATTY ACID SYNTHASE"/>
    <property type="match status" value="1"/>
</dbReference>
<feature type="domain" description="Ketosynthase family 3 (KS3)" evidence="8">
    <location>
        <begin position="53"/>
        <end position="484"/>
    </location>
</feature>
<dbReference type="InterPro" id="IPR013968">
    <property type="entry name" value="PKS_KR"/>
</dbReference>
<dbReference type="Pfam" id="PF16197">
    <property type="entry name" value="KAsynt_C_assoc"/>
    <property type="match status" value="1"/>
</dbReference>
<dbReference type="GO" id="GO:0004312">
    <property type="term" value="F:fatty acid synthase activity"/>
    <property type="evidence" value="ECO:0007669"/>
    <property type="project" value="TreeGrafter"/>
</dbReference>
<dbReference type="SUPFAM" id="SSF50129">
    <property type="entry name" value="GroES-like"/>
    <property type="match status" value="1"/>
</dbReference>
<evidence type="ECO:0000313" key="11">
    <source>
        <dbReference type="Proteomes" id="UP001251528"/>
    </source>
</evidence>
<dbReference type="InterPro" id="IPR036291">
    <property type="entry name" value="NAD(P)-bd_dom_sf"/>
</dbReference>
<evidence type="ECO:0000256" key="7">
    <source>
        <dbReference type="PROSITE-ProRule" id="PRU01363"/>
    </source>
</evidence>
<keyword evidence="5" id="KW-0511">Multifunctional enzyme</keyword>
<sequence>MPSIIRENSFSSDNSYDDAASDAVRSSPLSALKGVHPAVTIPGYLEKPIDEQLEPIAVIGMGCRLPGEVASASEFWDLMMSKGTGQTPKVPSSRFNIDAYIHHRNDRPGSFGVLGGYFLEGDLSDFDPALFGISPVEAMWMDPQQRKLLEVVYEALESGGVSLEKIAGTNTAVFAASFTADWQQMAFKEHSFRHNLAATGVDPGIISNRISHVFNLNGPSIMCNTACSSSMYALHNACNALRNREAEAAIVGGVNLIITADQHMNTAKLGVLSPTSTCHTFDASANGYGRADAVGAVYIKRLSDAIRAGDPVRAVIRSSATNSNGKVFGAGITHPNREGQANVIAAAYKRGGDLDPRLTGYFECHGTGTPVGDPLEVHAVAMAMNKNRHQADGPLLIGAVKTNIGHSGAASGLSALIKAVLIVERGVIPATRGVANPSPAIKWHEWQVKVPNEATVFPPGLPVRRVSINSFGYGGTNAHLIVEGAKTVANAAPTYIYSDTWASQGKDASPHGALERRRPFLLAFSAHDEATLRRNIDAHGAVADRYSLLDLSHTLGSRRSALSSRAFTVATLDSVGNVFQDVNECFEFADKKRIRSVGFVFTGQGAQWGRMGAELMAHCPSFLRSIRDLDFALKEITDAPDWKLEDILLQDSKNSPINDAEFAQPLCTAVQVAMVQLLDSWGIKPAVTVGHSSGEIAASYAAGLINASEAIIVAYYRGKVAKDCKAGGAMMAVGLGAADVQPYLADLEDKIVVACHNSPSLVTLSGDEEALTDMKIKFDAANVFARLVKTNGKAYHSHYMTPIAETYRKLVMAAKKRLKSGASLASTAKMVSSVTGAVIPDSTKLDGAYWKTNLCSPVLFNQAVQTILAAEEFSDVDLLIEVGPHSAMAGPIKQITRAAKANKIDYIPTLRRGEDCAARLLNVAGQLFLRGYSIDMGNVCHSYSGMSPVKGAVTKGATIVDLPPYQWNYTRPFWAESRSSLEHRQPKFPRHDLLGQRVVGASLSEPTWRNILRVRDLPWLRHHQLGGESVFPAAGYFSMATEAIRQINEFSVSPVRIGSYVLRDVSIKTALVTPDDDDGIEVLFNMRSSAHGSGWWDWNVSSIDGEGVNKNHMSGSVSVNTFPPGRAPRQIPQFSQRATGKTWNDALRHVGFDYGPTFQDMDDILFDGKCYQSACTTNIRQTVDPCLGESRHVLHPASIDSALQLCIVAIHAGRTNVMRCGVVPVQVDEVTIWPPNEKQLEIGKANAYAVVHRRGERISESDVQISAEDGTMVMEIVNMRAVAYEAAVPQKDHVLENTPYGEMVWELDFDNEENRQDLSTEAVVGLALFKYPSCNVVEIGYKSAAAILRANPRTYYTVVVSMEEDFTAAKSVTEPYRNATVIKADLSNNLEGYRLRKKSFDILIGSEQNSHVSELRSLLKDNVSAVGPDVIMVNKHCAELVSGEHSVQIVYRSNQSSIVSEMRKKLESSSLNVTVTRLEALVDGNVAKHVVMLADFEGPLLLTLKEQEFSAIQNIVRQASSVLWVTPGSLLTGKNPEYAMVSGLARVITSEQSSLDFRTLDVDGDNTVTIDAVKSTAVILDLQLSRDEQVPEREFCLSSGKTYISRLVGNDSMNDWYASSQKAEPRSFHPGDRISVASTNSGAIFQQEELTDVQPRHVEVQVVWSGISKEGVLAMTGADYSTNFSHEIGGIVTRMGADVANFAVGDTVVGFSLARFDSYQQVPAAMLCKLHDQADMRDVVSTLTAYATATYGLEKLASVREGETVLVLNKTGFAGIAAIKMAQHKGAIPYAVAKNSDEVRFLQDYIGLDSGQIIDTSSEGHFSEQLHQLTKDRGVDVVFSAGVVDGDEAHEAWRCISSFGRFLDSGRKTDTKRNIADGVPFQRGACYMPFDLVDVHQSRPERLSALLPIVVEHFRQGYSVPPGMNLSVDLGDIGKHTSAFSDDFGAVKPVVQYRASETDLQVLPARRSVRFRPDASYLLVGCLGGLGRSLASWMMASGARRFTFMSRSGSGSESGSKLVHDLEAAGASVQVVCGDAASFDDVRRAVGAISPDHPIKGVIHAAMVLRDALFDTMTFEAWEQSTRPKVAGAVNLSNALADESLDFFIMTSSVSGILGTAGQGNYAAANAYLDSLSRHRRSSGRVATSIVLPMVLGVGVVAGNAQLEQSLKRKGMYGIDDEHFLQSFEAAITSCSLENDPDHIVVGLDPAQLHRVSQDAVVTDAFWQQDARFSHIVRDMNSNADSTTSAADSLSILSLIDSAATIDEATSMVKKHFVEKLARMMMLAVDDVNPEIGSIASYGIDSMIGSELRNWIFREYRIDVPFQQLLGPTLTINKFAVQYCTSRRGGNQSSDKEE</sequence>
<dbReference type="Gene3D" id="3.10.129.110">
    <property type="entry name" value="Polyketide synthase dehydratase"/>
    <property type="match status" value="1"/>
</dbReference>
<dbReference type="SMART" id="SM00827">
    <property type="entry name" value="PKS_AT"/>
    <property type="match status" value="1"/>
</dbReference>
<reference evidence="10" key="1">
    <citation type="submission" date="2023-06" db="EMBL/GenBank/DDBJ databases">
        <title>Conoideocrella luteorostrata (Hypocreales: Clavicipitaceae), a potential biocontrol fungus for elongate hemlock scale in United States Christmas tree production areas.</title>
        <authorList>
            <person name="Barrett H."/>
            <person name="Lovett B."/>
            <person name="Macias A.M."/>
            <person name="Stajich J.E."/>
            <person name="Kasson M.T."/>
        </authorList>
    </citation>
    <scope>NUCLEOTIDE SEQUENCE</scope>
    <source>
        <strain evidence="10">ARSEF 14590</strain>
    </source>
</reference>
<evidence type="ECO:0000256" key="2">
    <source>
        <dbReference type="ARBA" id="ARBA00022553"/>
    </source>
</evidence>
<dbReference type="SMART" id="SM00822">
    <property type="entry name" value="PKS_KR"/>
    <property type="match status" value="1"/>
</dbReference>
<dbReference type="SMART" id="SM00826">
    <property type="entry name" value="PKS_DH"/>
    <property type="match status" value="1"/>
</dbReference>
<dbReference type="CDD" id="cd05195">
    <property type="entry name" value="enoyl_red"/>
    <property type="match status" value="1"/>
</dbReference>
<dbReference type="InterPro" id="IPR020843">
    <property type="entry name" value="ER"/>
</dbReference>
<evidence type="ECO:0000259" key="9">
    <source>
        <dbReference type="PROSITE" id="PS52019"/>
    </source>
</evidence>
<feature type="region of interest" description="C-terminal hotdog fold" evidence="7">
    <location>
        <begin position="1135"/>
        <end position="1290"/>
    </location>
</feature>
<keyword evidence="6" id="KW-0012">Acyltransferase</keyword>
<dbReference type="SUPFAM" id="SSF53901">
    <property type="entry name" value="Thiolase-like"/>
    <property type="match status" value="1"/>
</dbReference>
<dbReference type="SUPFAM" id="SSF52151">
    <property type="entry name" value="FabD/lysophospholipase-like"/>
    <property type="match status" value="1"/>
</dbReference>
<dbReference type="GO" id="GO:0006633">
    <property type="term" value="P:fatty acid biosynthetic process"/>
    <property type="evidence" value="ECO:0007669"/>
    <property type="project" value="TreeGrafter"/>
</dbReference>
<dbReference type="SUPFAM" id="SSF55048">
    <property type="entry name" value="Probable ACP-binding domain of malonyl-CoA ACP transacylase"/>
    <property type="match status" value="1"/>
</dbReference>
<name>A0AAJ0CPE8_9HYPO</name>
<comment type="caution">
    <text evidence="10">The sequence shown here is derived from an EMBL/GenBank/DDBJ whole genome shotgun (WGS) entry which is preliminary data.</text>
</comment>
<dbReference type="PROSITE" id="PS52004">
    <property type="entry name" value="KS3_2"/>
    <property type="match status" value="1"/>
</dbReference>